<proteinExistence type="predicted"/>
<gene>
    <name evidence="2" type="ORF">PDIP_70960</name>
</gene>
<dbReference type="AlphaFoldDB" id="K9FEU9"/>
<dbReference type="EMBL" id="AKCU01000449">
    <property type="protein sequence ID" value="EKV07920.1"/>
    <property type="molecule type" value="Genomic_DNA"/>
</dbReference>
<feature type="region of interest" description="Disordered" evidence="1">
    <location>
        <begin position="198"/>
        <end position="265"/>
    </location>
</feature>
<feature type="compositionally biased region" description="Polar residues" evidence="1">
    <location>
        <begin position="228"/>
        <end position="239"/>
    </location>
</feature>
<dbReference type="HOGENOM" id="CLU_628659_0_0_1"/>
<dbReference type="KEGG" id="pdp:PDIP_70960"/>
<dbReference type="GeneID" id="26235412"/>
<name>K9FEU9_PEND1</name>
<evidence type="ECO:0000313" key="3">
    <source>
        <dbReference type="Proteomes" id="UP000009886"/>
    </source>
</evidence>
<dbReference type="Proteomes" id="UP000009886">
    <property type="component" value="Unassembled WGS sequence"/>
</dbReference>
<evidence type="ECO:0000256" key="1">
    <source>
        <dbReference type="SAM" id="MobiDB-lite"/>
    </source>
</evidence>
<protein>
    <submittedName>
        <fullName evidence="2">Uncharacterized protein</fullName>
    </submittedName>
</protein>
<sequence length="436" mass="49079">MQDPVGILADPNQAQGTGMDPPPILNFHWCCTKPDLSGGGGISIGPRNGEVDRVRAVPLPRGQGWEDLEYTVSEWSKTFPKYAYGDPSKPDYSLETGHLAMMKWLLGPPNREVSPCPRNLCQGCYDSPQWKVHCKSCSKPLCIEHDLRGLRLRICGYRDLETEKQTIQNRFAANLSGSLMSSQLPEYDSLFRSQQPINSTNKSFIDDSRQDSMDEENTPESHVGDQSAAVSIFSNQPSRSFSAPMSDHSSSPSSSSSTFFDSPTIESPRWQGCQSFFCPPADPITGIRDPRPRCPSYLRECKACKVYVCADCIYTNPPCKCSYCEENYLCPNCMTDQPRDSLCRRRQEEKAQRDRKWKREMQLLEAILELKVANELAEFAGEFFDLVERRNSLPSGITVPFDDGIADLFESDIAAAETSAEHFEPDDLEWFLQDSH</sequence>
<dbReference type="VEuPathDB" id="FungiDB:PDIP_70960"/>
<reference evidence="3" key="1">
    <citation type="journal article" date="2012" name="BMC Genomics">
        <title>Genome sequence of the necrotrophic fungus Penicillium digitatum, the main postharvest pathogen of citrus.</title>
        <authorList>
            <person name="Marcet-Houben M."/>
            <person name="Ballester A.-R."/>
            <person name="de la Fuente B."/>
            <person name="Harries E."/>
            <person name="Marcos J.F."/>
            <person name="Gonzalez-Candelas L."/>
            <person name="Gabaldon T."/>
        </authorList>
    </citation>
    <scope>NUCLEOTIDE SEQUENCE [LARGE SCALE GENOMIC DNA]</scope>
    <source>
        <strain evidence="3">Pd1 / CECT 20795</strain>
    </source>
</reference>
<comment type="caution">
    <text evidence="2">The sequence shown here is derived from an EMBL/GenBank/DDBJ whole genome shotgun (WGS) entry which is preliminary data.</text>
</comment>
<evidence type="ECO:0000313" key="2">
    <source>
        <dbReference type="EMBL" id="EKV07920.1"/>
    </source>
</evidence>
<feature type="compositionally biased region" description="Low complexity" evidence="1">
    <location>
        <begin position="240"/>
        <end position="263"/>
    </location>
</feature>
<organism evidence="2 3">
    <name type="scientific">Penicillium digitatum (strain Pd1 / CECT 20795)</name>
    <name type="common">Green mold</name>
    <dbReference type="NCBI Taxonomy" id="1170230"/>
    <lineage>
        <taxon>Eukaryota</taxon>
        <taxon>Fungi</taxon>
        <taxon>Dikarya</taxon>
        <taxon>Ascomycota</taxon>
        <taxon>Pezizomycotina</taxon>
        <taxon>Eurotiomycetes</taxon>
        <taxon>Eurotiomycetidae</taxon>
        <taxon>Eurotiales</taxon>
        <taxon>Aspergillaceae</taxon>
        <taxon>Penicillium</taxon>
    </lineage>
</organism>
<accession>K9FEU9</accession>
<dbReference type="RefSeq" id="XP_014531253.2">
    <property type="nucleotide sequence ID" value="XM_014675767.2"/>
</dbReference>
<dbReference type="OrthoDB" id="3903581at2759"/>